<evidence type="ECO:0000313" key="2">
    <source>
        <dbReference type="Proteomes" id="UP001281761"/>
    </source>
</evidence>
<organism evidence="1 2">
    <name type="scientific">Blattamonas nauphoetae</name>
    <dbReference type="NCBI Taxonomy" id="2049346"/>
    <lineage>
        <taxon>Eukaryota</taxon>
        <taxon>Metamonada</taxon>
        <taxon>Preaxostyla</taxon>
        <taxon>Oxymonadida</taxon>
        <taxon>Blattamonas</taxon>
    </lineage>
</organism>
<accession>A0ABQ9Y6U2</accession>
<dbReference type="Proteomes" id="UP001281761">
    <property type="component" value="Unassembled WGS sequence"/>
</dbReference>
<proteinExistence type="predicted"/>
<protein>
    <submittedName>
        <fullName evidence="1">Uncharacterized protein</fullName>
    </submittedName>
</protein>
<keyword evidence="2" id="KW-1185">Reference proteome</keyword>
<comment type="caution">
    <text evidence="1">The sequence shown here is derived from an EMBL/GenBank/DDBJ whole genome shotgun (WGS) entry which is preliminary data.</text>
</comment>
<dbReference type="EMBL" id="JARBJD010000029">
    <property type="protein sequence ID" value="KAK2959452.1"/>
    <property type="molecule type" value="Genomic_DNA"/>
</dbReference>
<name>A0ABQ9Y6U2_9EUKA</name>
<reference evidence="1 2" key="1">
    <citation type="journal article" date="2022" name="bioRxiv">
        <title>Genomics of Preaxostyla Flagellates Illuminates Evolutionary Transitions and the Path Towards Mitochondrial Loss.</title>
        <authorList>
            <person name="Novak L.V.F."/>
            <person name="Treitli S.C."/>
            <person name="Pyrih J."/>
            <person name="Halakuc P."/>
            <person name="Pipaliya S.V."/>
            <person name="Vacek V."/>
            <person name="Brzon O."/>
            <person name="Soukal P."/>
            <person name="Eme L."/>
            <person name="Dacks J.B."/>
            <person name="Karnkowska A."/>
            <person name="Elias M."/>
            <person name="Hampl V."/>
        </authorList>
    </citation>
    <scope>NUCLEOTIDE SEQUENCE [LARGE SCALE GENOMIC DNA]</scope>
    <source>
        <strain evidence="1">NAU3</strain>
        <tissue evidence="1">Gut</tissue>
    </source>
</reference>
<evidence type="ECO:0000313" key="1">
    <source>
        <dbReference type="EMBL" id="KAK2959452.1"/>
    </source>
</evidence>
<sequence length="330" mass="38461">MTLPTDPTHLPQYIQFTKDVTFMLTDSLSFCSNSFKIPILLLKADPPIEVDSEIIQDLLLFMKESLPTILTNISTIDTLIASLPSDASPSTPLISVDDTQMVNHEDVRRLALSSIINITVDHPWIKTKFMSANLVGRMFETVDCVSLPLSESFTLFALTKFIRSMLRQIGDDEKTRFEQNSLIRVSVFEPAKRSIIFIFRNSDKLILNEKGKTALERHLCWIHNYLTNIELQTDEHDTFFVTELVKWEVPTMIEMENEANCLFVFRSMLIRTRKWKREKPERQRSRKVVLREEGWDDAFELRVVGIEMNTNQQLKRHARRFRVELTFNSD</sequence>
<gene>
    <name evidence="1" type="ORF">BLNAU_5501</name>
</gene>